<comment type="caution">
    <text evidence="2">The sequence shown here is derived from an EMBL/GenBank/DDBJ whole genome shotgun (WGS) entry which is preliminary data.</text>
</comment>
<feature type="transmembrane region" description="Helical" evidence="1">
    <location>
        <begin position="73"/>
        <end position="91"/>
    </location>
</feature>
<gene>
    <name evidence="2" type="ORF">DYP60_11205</name>
</gene>
<keyword evidence="3" id="KW-1185">Reference proteome</keyword>
<dbReference type="EMBL" id="QUWK01000012">
    <property type="protein sequence ID" value="RFU94188.1"/>
    <property type="molecule type" value="Genomic_DNA"/>
</dbReference>
<evidence type="ECO:0000313" key="3">
    <source>
        <dbReference type="Proteomes" id="UP000264002"/>
    </source>
</evidence>
<dbReference type="OrthoDB" id="370947at2"/>
<dbReference type="RefSeq" id="WP_117331127.1">
    <property type="nucleotide sequence ID" value="NZ_QUWK01000012.1"/>
</dbReference>
<sequence length="157" mass="18711">MIEIYALPLVCLLLNFLAFAACLRFLFSRQGLYWIVPLFLTLFILWPNALKLYQVASNTARVSLPYSYLDLQPLLLSLFWYAMIVTFHYALKKTIRVNHYEEQVRKNLHEARYQMAVEMMIQGRKEKRRRQYYTKAPATKPIIDAYSASWTDLFDQR</sequence>
<feature type="transmembrane region" description="Helical" evidence="1">
    <location>
        <begin position="6"/>
        <end position="27"/>
    </location>
</feature>
<organism evidence="2 3">
    <name type="scientific">Sphaerochaeta halotolerans</name>
    <dbReference type="NCBI Taxonomy" id="2293840"/>
    <lineage>
        <taxon>Bacteria</taxon>
        <taxon>Pseudomonadati</taxon>
        <taxon>Spirochaetota</taxon>
        <taxon>Spirochaetia</taxon>
        <taxon>Spirochaetales</taxon>
        <taxon>Sphaerochaetaceae</taxon>
        <taxon>Sphaerochaeta</taxon>
    </lineage>
</organism>
<proteinExistence type="predicted"/>
<reference evidence="3" key="1">
    <citation type="submission" date="2018-08" db="EMBL/GenBank/DDBJ databases">
        <authorList>
            <person name="Grouzdev D.S."/>
            <person name="Krutkina M.S."/>
        </authorList>
    </citation>
    <scope>NUCLEOTIDE SEQUENCE [LARGE SCALE GENOMIC DNA]</scope>
    <source>
        <strain evidence="3">4-11</strain>
    </source>
</reference>
<reference evidence="2 3" key="2">
    <citation type="submission" date="2018-09" db="EMBL/GenBank/DDBJ databases">
        <title>Genome of Sphaerochaeta halotolerans strain 4-11.</title>
        <authorList>
            <person name="Nazina T.N."/>
            <person name="Sokolova D.S."/>
        </authorList>
    </citation>
    <scope>NUCLEOTIDE SEQUENCE [LARGE SCALE GENOMIC DNA]</scope>
    <source>
        <strain evidence="2 3">4-11</strain>
    </source>
</reference>
<evidence type="ECO:0000313" key="2">
    <source>
        <dbReference type="EMBL" id="RFU94188.1"/>
    </source>
</evidence>
<keyword evidence="1" id="KW-1133">Transmembrane helix</keyword>
<evidence type="ECO:0000256" key="1">
    <source>
        <dbReference type="SAM" id="Phobius"/>
    </source>
</evidence>
<keyword evidence="1" id="KW-0812">Transmembrane</keyword>
<name>A0A372MFM7_9SPIR</name>
<accession>A0A372MFM7</accession>
<keyword evidence="1" id="KW-0472">Membrane</keyword>
<protein>
    <submittedName>
        <fullName evidence="2">Uncharacterized protein</fullName>
    </submittedName>
</protein>
<dbReference type="Proteomes" id="UP000264002">
    <property type="component" value="Unassembled WGS sequence"/>
</dbReference>
<dbReference type="AlphaFoldDB" id="A0A372MFM7"/>
<feature type="transmembrane region" description="Helical" evidence="1">
    <location>
        <begin position="32"/>
        <end position="53"/>
    </location>
</feature>